<protein>
    <submittedName>
        <fullName evidence="3">Prepilin-type N-terminal cleavage/methylation domain-containing protein</fullName>
    </submittedName>
</protein>
<keyword evidence="1" id="KW-0472">Membrane</keyword>
<organism evidence="3 4">
    <name type="scientific">Singulisphaera acidiphila (strain ATCC BAA-1392 / DSM 18658 / VKM B-2454 / MOB10)</name>
    <dbReference type="NCBI Taxonomy" id="886293"/>
    <lineage>
        <taxon>Bacteria</taxon>
        <taxon>Pseudomonadati</taxon>
        <taxon>Planctomycetota</taxon>
        <taxon>Planctomycetia</taxon>
        <taxon>Isosphaerales</taxon>
        <taxon>Isosphaeraceae</taxon>
        <taxon>Singulisphaera</taxon>
    </lineage>
</organism>
<dbReference type="KEGG" id="saci:Sinac_0074"/>
<evidence type="ECO:0000313" key="3">
    <source>
        <dbReference type="EMBL" id="AGA24535.1"/>
    </source>
</evidence>
<dbReference type="InterPro" id="IPR027558">
    <property type="entry name" value="Pre_pil_HX9DG_C"/>
</dbReference>
<reference evidence="3 4" key="1">
    <citation type="submission" date="2012-02" db="EMBL/GenBank/DDBJ databases">
        <title>Complete sequence of chromosome of Singulisphaera acidiphila DSM 18658.</title>
        <authorList>
            <consortium name="US DOE Joint Genome Institute (JGI-PGF)"/>
            <person name="Lucas S."/>
            <person name="Copeland A."/>
            <person name="Lapidus A."/>
            <person name="Glavina del Rio T."/>
            <person name="Dalin E."/>
            <person name="Tice H."/>
            <person name="Bruce D."/>
            <person name="Goodwin L."/>
            <person name="Pitluck S."/>
            <person name="Peters L."/>
            <person name="Ovchinnikova G."/>
            <person name="Chertkov O."/>
            <person name="Kyrpides N."/>
            <person name="Mavromatis K."/>
            <person name="Ivanova N."/>
            <person name="Brettin T."/>
            <person name="Detter J.C."/>
            <person name="Han C."/>
            <person name="Larimer F."/>
            <person name="Land M."/>
            <person name="Hauser L."/>
            <person name="Markowitz V."/>
            <person name="Cheng J.-F."/>
            <person name="Hugenholtz P."/>
            <person name="Woyke T."/>
            <person name="Wu D."/>
            <person name="Tindall B."/>
            <person name="Pomrenke H."/>
            <person name="Brambilla E."/>
            <person name="Klenk H.-P."/>
            <person name="Eisen J.A."/>
        </authorList>
    </citation>
    <scope>NUCLEOTIDE SEQUENCE [LARGE SCALE GENOMIC DNA]</scope>
    <source>
        <strain evidence="4">ATCC BAA-1392 / DSM 18658 / VKM B-2454 / MOB10</strain>
    </source>
</reference>
<dbReference type="NCBIfam" id="TIGR02532">
    <property type="entry name" value="IV_pilin_GFxxxE"/>
    <property type="match status" value="1"/>
</dbReference>
<feature type="transmembrane region" description="Helical" evidence="1">
    <location>
        <begin position="44"/>
        <end position="67"/>
    </location>
</feature>
<keyword evidence="1" id="KW-0812">Transmembrane</keyword>
<dbReference type="PANTHER" id="PTHR30093:SF2">
    <property type="entry name" value="TYPE II SECRETION SYSTEM PROTEIN H"/>
    <property type="match status" value="1"/>
</dbReference>
<sequence length="413" mass="43303">MPLVSPRIRLERVKFSDRRSTTRSVFDGRDGDGDGGVDRPCAGFTLIELLVVIAIIAVLIALLLPAVQAAREAARRMQCANNLKQIGLALHNYHSVNDCFAPGGLVGYRYDTSAYNLNGTYGAFARILGSLEQQPLYNAINWSLEPDQDAYGAKVNSTVTISRLSTFLCPSDAPPSYLGTGTAPINTLTAPGNNYFASLGSSLEWGAYPGPLSGPAQTPNGPPNGVFNSGGATVGLRDIQDGSSNTVACGEWRTGSGVRANAGITVVIPTDIIMVGSYPAGVSRNTATVSMPNSTLANSLLSWLQTCASNVGNSAMRFNKSTTLGESWALGLPSYSLGNMLVPPNPKTPNCNVASSNAVNQPGVYGLSSRHSGGVNVLMADASVRFLKDSVSIQTIWSLGSRTGGEILSADSY</sequence>
<dbReference type="OrthoDB" id="209901at2"/>
<keyword evidence="4" id="KW-1185">Reference proteome</keyword>
<dbReference type="PROSITE" id="PS00409">
    <property type="entry name" value="PROKAR_NTER_METHYL"/>
    <property type="match status" value="1"/>
</dbReference>
<dbReference type="InterPro" id="IPR011453">
    <property type="entry name" value="DUF1559"/>
</dbReference>
<dbReference type="SUPFAM" id="SSF54523">
    <property type="entry name" value="Pili subunits"/>
    <property type="match status" value="1"/>
</dbReference>
<dbReference type="PANTHER" id="PTHR30093">
    <property type="entry name" value="GENERAL SECRETION PATHWAY PROTEIN G"/>
    <property type="match status" value="1"/>
</dbReference>
<dbReference type="STRING" id="886293.Sinac_0074"/>
<dbReference type="HOGENOM" id="CLU_041661_0_0_0"/>
<accession>L0D6P1</accession>
<dbReference type="RefSeq" id="WP_015243720.1">
    <property type="nucleotide sequence ID" value="NC_019892.1"/>
</dbReference>
<evidence type="ECO:0000256" key="1">
    <source>
        <dbReference type="SAM" id="Phobius"/>
    </source>
</evidence>
<dbReference type="NCBIfam" id="TIGR04294">
    <property type="entry name" value="pre_pil_HX9DG"/>
    <property type="match status" value="1"/>
</dbReference>
<dbReference type="InterPro" id="IPR045584">
    <property type="entry name" value="Pilin-like"/>
</dbReference>
<keyword evidence="1" id="KW-1133">Transmembrane helix</keyword>
<evidence type="ECO:0000313" key="4">
    <source>
        <dbReference type="Proteomes" id="UP000010798"/>
    </source>
</evidence>
<dbReference type="AlphaFoldDB" id="L0D6P1"/>
<dbReference type="EMBL" id="CP003364">
    <property type="protein sequence ID" value="AGA24535.1"/>
    <property type="molecule type" value="Genomic_DNA"/>
</dbReference>
<dbReference type="eggNOG" id="COG2165">
    <property type="taxonomic scope" value="Bacteria"/>
</dbReference>
<evidence type="ECO:0000259" key="2">
    <source>
        <dbReference type="Pfam" id="PF07596"/>
    </source>
</evidence>
<name>L0D6P1_SINAD</name>
<dbReference type="Gene3D" id="3.30.700.10">
    <property type="entry name" value="Glycoprotein, Type 4 Pilin"/>
    <property type="match status" value="1"/>
</dbReference>
<dbReference type="InterPro" id="IPR012902">
    <property type="entry name" value="N_methyl_site"/>
</dbReference>
<dbReference type="Pfam" id="PF07963">
    <property type="entry name" value="N_methyl"/>
    <property type="match status" value="1"/>
</dbReference>
<dbReference type="Pfam" id="PF07596">
    <property type="entry name" value="SBP_bac_10"/>
    <property type="match status" value="1"/>
</dbReference>
<dbReference type="Proteomes" id="UP000010798">
    <property type="component" value="Chromosome"/>
</dbReference>
<gene>
    <name evidence="3" type="ordered locus">Sinac_0074</name>
</gene>
<feature type="domain" description="DUF1559" evidence="2">
    <location>
        <begin position="68"/>
        <end position="391"/>
    </location>
</feature>
<proteinExistence type="predicted"/>